<feature type="signal peptide" evidence="5">
    <location>
        <begin position="1"/>
        <end position="24"/>
    </location>
</feature>
<keyword evidence="7" id="KW-0477">Merozoite</keyword>
<dbReference type="GeneID" id="39867632"/>
<reference evidence="7" key="2">
    <citation type="submission" date="2016-05" db="EMBL/GenBank/DDBJ databases">
        <authorList>
            <person name="Lavstsen T."/>
            <person name="Jespersen J.S."/>
        </authorList>
    </citation>
    <scope>NUCLEOTIDE SEQUENCE [LARGE SCALE GENOMIC DNA]</scope>
</reference>
<evidence type="ECO:0000256" key="2">
    <source>
        <dbReference type="ARBA" id="ARBA00023157"/>
    </source>
</evidence>
<dbReference type="Proteomes" id="UP000219813">
    <property type="component" value="Chromosome 6"/>
</dbReference>
<evidence type="ECO:0000313" key="8">
    <source>
        <dbReference type="EMBL" id="SBT86752.1"/>
    </source>
</evidence>
<dbReference type="OrthoDB" id="4405280at2759"/>
<dbReference type="Pfam" id="PF12947">
    <property type="entry name" value="EGF_3"/>
    <property type="match status" value="1"/>
</dbReference>
<evidence type="ECO:0000256" key="5">
    <source>
        <dbReference type="SAM" id="SignalP"/>
    </source>
</evidence>
<name>A0A1A8W1E4_PLAMA</name>
<feature type="transmembrane region" description="Helical" evidence="4">
    <location>
        <begin position="456"/>
        <end position="475"/>
    </location>
</feature>
<keyword evidence="4" id="KW-1133">Transmembrane helix</keyword>
<evidence type="ECO:0000313" key="7">
    <source>
        <dbReference type="EMBL" id="SBS86590.1"/>
    </source>
</evidence>
<keyword evidence="5" id="KW-0732">Signal</keyword>
<feature type="domain" description="EGF-like" evidence="6">
    <location>
        <begin position="416"/>
        <end position="453"/>
    </location>
</feature>
<gene>
    <name evidence="8" type="primary">MSP8</name>
    <name evidence="7" type="ORF">PMALA_016610</name>
    <name evidence="8" type="ORF">PMUG01_06023900</name>
</gene>
<evidence type="ECO:0000313" key="9">
    <source>
        <dbReference type="Proteomes" id="UP000078597"/>
    </source>
</evidence>
<protein>
    <submittedName>
        <fullName evidence="7">Merozoite surface protein 8, putative</fullName>
    </submittedName>
</protein>
<proteinExistence type="predicted"/>
<keyword evidence="2" id="KW-1015">Disulfide bond</keyword>
<dbReference type="OMA" id="CEHKKCP"/>
<dbReference type="RefSeq" id="XP_028859893.1">
    <property type="nucleotide sequence ID" value="XM_029003812.1"/>
</dbReference>
<dbReference type="SUPFAM" id="SSF57196">
    <property type="entry name" value="EGF/Laminin"/>
    <property type="match status" value="2"/>
</dbReference>
<dbReference type="EMBL" id="FLQW01000890">
    <property type="protein sequence ID" value="SBS86590.1"/>
    <property type="molecule type" value="Genomic_DNA"/>
</dbReference>
<feature type="region of interest" description="Disordered" evidence="3">
    <location>
        <begin position="28"/>
        <end position="100"/>
    </location>
</feature>
<reference evidence="9" key="1">
    <citation type="submission" date="2016-05" db="EMBL/GenBank/DDBJ databases">
        <authorList>
            <person name="Naeem Raeece"/>
        </authorList>
    </citation>
    <scope>NUCLEOTIDE SEQUENCE [LARGE SCALE GENOMIC DNA]</scope>
</reference>
<dbReference type="KEGG" id="pmal:PMUG01_06023900"/>
<dbReference type="VEuPathDB" id="PlasmoDB:PmUG01_06023900"/>
<dbReference type="SMART" id="SM00181">
    <property type="entry name" value="EGF"/>
    <property type="match status" value="2"/>
</dbReference>
<dbReference type="AlphaFoldDB" id="A0A1A8W1E4"/>
<dbReference type="InterPro" id="IPR000742">
    <property type="entry name" value="EGF"/>
</dbReference>
<keyword evidence="1" id="KW-0245">EGF-like domain</keyword>
<evidence type="ECO:0000256" key="1">
    <source>
        <dbReference type="ARBA" id="ARBA00022536"/>
    </source>
</evidence>
<feature type="chain" id="PRO_5015059600" evidence="5">
    <location>
        <begin position="25"/>
        <end position="476"/>
    </location>
</feature>
<evidence type="ECO:0000259" key="6">
    <source>
        <dbReference type="SMART" id="SM00181"/>
    </source>
</evidence>
<feature type="compositionally biased region" description="Low complexity" evidence="3">
    <location>
        <begin position="47"/>
        <end position="76"/>
    </location>
</feature>
<keyword evidence="4" id="KW-0472">Membrane</keyword>
<dbReference type="InterPro" id="IPR024730">
    <property type="entry name" value="MSP1_EGF_1"/>
</dbReference>
<reference evidence="8 10" key="3">
    <citation type="submission" date="2016-06" db="EMBL/GenBank/DDBJ databases">
        <authorList>
            <consortium name="Pathogen Informatics"/>
        </authorList>
    </citation>
    <scope>NUCLEOTIDE SEQUENCE [LARGE SCALE GENOMIC DNA]</scope>
</reference>
<feature type="compositionally biased region" description="Polar residues" evidence="3">
    <location>
        <begin position="28"/>
        <end position="46"/>
    </location>
</feature>
<dbReference type="Proteomes" id="UP000078597">
    <property type="component" value="Unassembled WGS sequence"/>
</dbReference>
<feature type="domain" description="EGF-like" evidence="6">
    <location>
        <begin position="371"/>
        <end position="410"/>
    </location>
</feature>
<evidence type="ECO:0000256" key="4">
    <source>
        <dbReference type="SAM" id="Phobius"/>
    </source>
</evidence>
<sequence>MKKNSHVFIFIIYVIFYCKSVVEGRVDSTNNGDDVSNRINSNNKDANNGGDMSLNNDGNNNDNNNNDNNNSDNSENNVRKNVNTTGNNKDQNANSDHSKNTKNVVELGNKHNDDNEENITKKKEEALKKVIKIVDELESVQLLLDGDYSVLDKYNIKLFDEEDGETNKKKVIGEYDLKMLKKILLFREKISRTCENNYKNAEEILKNCFNKDDPQLKKSYDKIKKGLTKKILGMEDFLLELLENLFNKINDNFINSDSFDLNDYISDFELINYILKNEPSEFYYDITHVIEALNLKLESSALEKVVNSVHSGMNINNKIKDDLVNILKKSSAKFFKIGIDKKAKMLIPVQAQHKGTSVKQFALQFLDKNKVCEHKKCPLNSNCYVINGEETCRCLPGYSDVKLDNEMNCVRDDTMDCNNNNGGCDINATCSFLDKKIVCECKENFEGDGIYCSNTVFNSINNFIFFILVIMYIYLF</sequence>
<dbReference type="EMBL" id="LT594627">
    <property type="protein sequence ID" value="SBT86752.1"/>
    <property type="molecule type" value="Genomic_DNA"/>
</dbReference>
<accession>A0A1A8W1E4</accession>
<feature type="compositionally biased region" description="Polar residues" evidence="3">
    <location>
        <begin position="79"/>
        <end position="95"/>
    </location>
</feature>
<evidence type="ECO:0000256" key="3">
    <source>
        <dbReference type="SAM" id="MobiDB-lite"/>
    </source>
</evidence>
<dbReference type="Gene3D" id="2.10.25.10">
    <property type="entry name" value="Laminin"/>
    <property type="match status" value="1"/>
</dbReference>
<keyword evidence="10" id="KW-1185">Reference proteome</keyword>
<organism evidence="7 9">
    <name type="scientific">Plasmodium malariae</name>
    <dbReference type="NCBI Taxonomy" id="5858"/>
    <lineage>
        <taxon>Eukaryota</taxon>
        <taxon>Sar</taxon>
        <taxon>Alveolata</taxon>
        <taxon>Apicomplexa</taxon>
        <taxon>Aconoidasida</taxon>
        <taxon>Haemosporida</taxon>
        <taxon>Plasmodiidae</taxon>
        <taxon>Plasmodium</taxon>
        <taxon>Plasmodium (Plasmodium)</taxon>
    </lineage>
</organism>
<evidence type="ECO:0000313" key="10">
    <source>
        <dbReference type="Proteomes" id="UP000219813"/>
    </source>
</evidence>
<keyword evidence="4" id="KW-0812">Transmembrane</keyword>
<dbReference type="Pfam" id="PF12946">
    <property type="entry name" value="EGF_MSP1_1"/>
    <property type="match status" value="1"/>
</dbReference>
<dbReference type="InterPro" id="IPR024731">
    <property type="entry name" value="NELL2-like_EGF"/>
</dbReference>